<dbReference type="PANTHER" id="PTHR13140">
    <property type="entry name" value="MYOSIN"/>
    <property type="match status" value="1"/>
</dbReference>
<proteinExistence type="inferred from homology"/>
<dbReference type="Gene3D" id="1.20.58.530">
    <property type="match status" value="1"/>
</dbReference>
<sequence>MPRAGGIRDTKGGCSCRAENSWILFTLSQRQTPGPPGILALLDEECWFPKATGKSFEENVVQEQDTHPKFQKPKQLKDKADFCIIHFTGKVRSAHKGRCGWTFLGDREDSRTLNPEMEALELDSNLYRISESKVFFWAGVLAHLEEEQDLKITDVIIGFQACCRSYLARRDAQLVAASAELRTTGSCSHSAREDSWATVRGVAKSWTQLSDFTFKPPPTGRVRERSKGDTACWSTSQNPSR</sequence>
<evidence type="ECO:0000313" key="13">
    <source>
        <dbReference type="RefSeq" id="XP_070645851.1"/>
    </source>
</evidence>
<keyword evidence="4" id="KW-0175">Coiled coil</keyword>
<evidence type="ECO:0000313" key="9">
    <source>
        <dbReference type="RefSeq" id="XP_070645847.1"/>
    </source>
</evidence>
<dbReference type="Pfam" id="PF00063">
    <property type="entry name" value="Myosin_head"/>
    <property type="match status" value="1"/>
</dbReference>
<dbReference type="RefSeq" id="XP_070645848.1">
    <property type="nucleotide sequence ID" value="XM_070789747.1"/>
</dbReference>
<evidence type="ECO:0000256" key="5">
    <source>
        <dbReference type="ARBA" id="ARBA00023203"/>
    </source>
</evidence>
<comment type="similarity">
    <text evidence="1">Belongs to the TRAFAC class myosin-kinesin ATPase superfamily. Myosin family.</text>
</comment>
<feature type="domain" description="Myosin motor" evidence="7">
    <location>
        <begin position="35"/>
        <end position="92"/>
    </location>
</feature>
<evidence type="ECO:0000256" key="4">
    <source>
        <dbReference type="ARBA" id="ARBA00023054"/>
    </source>
</evidence>
<evidence type="ECO:0000256" key="1">
    <source>
        <dbReference type="ARBA" id="ARBA00008314"/>
    </source>
</evidence>
<evidence type="ECO:0000259" key="7">
    <source>
        <dbReference type="Pfam" id="PF00063"/>
    </source>
</evidence>
<dbReference type="RefSeq" id="XP_070645847.1">
    <property type="nucleotide sequence ID" value="XM_070789746.1"/>
</dbReference>
<dbReference type="RefSeq" id="XP_070645851.1">
    <property type="nucleotide sequence ID" value="XM_070789750.1"/>
</dbReference>
<evidence type="ECO:0000256" key="6">
    <source>
        <dbReference type="SAM" id="MobiDB-lite"/>
    </source>
</evidence>
<evidence type="ECO:0000313" key="15">
    <source>
        <dbReference type="RefSeq" id="XP_070645854.1"/>
    </source>
</evidence>
<evidence type="ECO:0000313" key="8">
    <source>
        <dbReference type="Proteomes" id="UP001652663"/>
    </source>
</evidence>
<dbReference type="RefSeq" id="XP_070645854.1">
    <property type="nucleotide sequence ID" value="XM_070789753.1"/>
</dbReference>
<protein>
    <submittedName>
        <fullName evidence="9 10">Myosin-9-like isoform X2</fullName>
    </submittedName>
</protein>
<gene>
    <name evidence="9 10 11 12 13 14 15" type="primary">LOC109559512</name>
</gene>
<dbReference type="GeneID" id="109559512"/>
<organism evidence="8 14">
    <name type="scientific">Bos indicus</name>
    <name type="common">Zebu</name>
    <dbReference type="NCBI Taxonomy" id="9915"/>
    <lineage>
        <taxon>Eukaryota</taxon>
        <taxon>Metazoa</taxon>
        <taxon>Chordata</taxon>
        <taxon>Craniata</taxon>
        <taxon>Vertebrata</taxon>
        <taxon>Euteleostomi</taxon>
        <taxon>Mammalia</taxon>
        <taxon>Eutheria</taxon>
        <taxon>Laurasiatheria</taxon>
        <taxon>Artiodactyla</taxon>
        <taxon>Ruminantia</taxon>
        <taxon>Pecora</taxon>
        <taxon>Bovidae</taxon>
        <taxon>Bovinae</taxon>
        <taxon>Bos</taxon>
    </lineage>
</organism>
<evidence type="ECO:0000313" key="12">
    <source>
        <dbReference type="RefSeq" id="XP_070645850.1"/>
    </source>
</evidence>
<dbReference type="RefSeq" id="XP_070645852.1">
    <property type="nucleotide sequence ID" value="XM_070789751.1"/>
</dbReference>
<evidence type="ECO:0000313" key="14">
    <source>
        <dbReference type="RefSeq" id="XP_070645852.1"/>
    </source>
</evidence>
<dbReference type="RefSeq" id="XP_070645849.1">
    <property type="nucleotide sequence ID" value="XM_070789748.1"/>
</dbReference>
<evidence type="ECO:0000313" key="10">
    <source>
        <dbReference type="RefSeq" id="XP_070645848.1"/>
    </source>
</evidence>
<reference evidence="9 10" key="1">
    <citation type="submission" date="2025-05" db="UniProtKB">
        <authorList>
            <consortium name="RefSeq"/>
        </authorList>
    </citation>
    <scope>IDENTIFICATION</scope>
    <source>
        <tissue evidence="9 10">Blood</tissue>
    </source>
</reference>
<accession>A0ABM4SDH7</accession>
<dbReference type="PANTHER" id="PTHR13140:SF857">
    <property type="entry name" value="MYOSIN-11"/>
    <property type="match status" value="1"/>
</dbReference>
<feature type="region of interest" description="Disordered" evidence="6">
    <location>
        <begin position="217"/>
        <end position="241"/>
    </location>
</feature>
<feature type="compositionally biased region" description="Polar residues" evidence="6">
    <location>
        <begin position="232"/>
        <end position="241"/>
    </location>
</feature>
<keyword evidence="5" id="KW-0009">Actin-binding</keyword>
<evidence type="ECO:0000256" key="2">
    <source>
        <dbReference type="ARBA" id="ARBA00022741"/>
    </source>
</evidence>
<keyword evidence="2" id="KW-0547">Nucleotide-binding</keyword>
<dbReference type="RefSeq" id="XP_070645850.1">
    <property type="nucleotide sequence ID" value="XM_070789749.1"/>
</dbReference>
<evidence type="ECO:0000313" key="11">
    <source>
        <dbReference type="RefSeq" id="XP_070645849.1"/>
    </source>
</evidence>
<dbReference type="Proteomes" id="UP001652663">
    <property type="component" value="Chromosome 5"/>
</dbReference>
<keyword evidence="8" id="KW-1185">Reference proteome</keyword>
<evidence type="ECO:0000256" key="3">
    <source>
        <dbReference type="ARBA" id="ARBA00022840"/>
    </source>
</evidence>
<name>A0ABM4SDH7_BOSIN</name>
<dbReference type="SUPFAM" id="SSF52540">
    <property type="entry name" value="P-loop containing nucleoside triphosphate hydrolases"/>
    <property type="match status" value="1"/>
</dbReference>
<dbReference type="InterPro" id="IPR027417">
    <property type="entry name" value="P-loop_NTPase"/>
</dbReference>
<dbReference type="Gene3D" id="1.20.5.4820">
    <property type="match status" value="1"/>
</dbReference>
<keyword evidence="3" id="KW-0067">ATP-binding</keyword>
<dbReference type="InterPro" id="IPR001609">
    <property type="entry name" value="Myosin_head_motor_dom-like"/>
</dbReference>